<name>A0AAV7TG45_PLEWA</name>
<dbReference type="Proteomes" id="UP001066276">
    <property type="component" value="Chromosome 3_2"/>
</dbReference>
<comment type="caution">
    <text evidence="1">The sequence shown here is derived from an EMBL/GenBank/DDBJ whole genome shotgun (WGS) entry which is preliminary data.</text>
</comment>
<reference evidence="1" key="1">
    <citation type="journal article" date="2022" name="bioRxiv">
        <title>Sequencing and chromosome-scale assembly of the giantPleurodeles waltlgenome.</title>
        <authorList>
            <person name="Brown T."/>
            <person name="Elewa A."/>
            <person name="Iarovenko S."/>
            <person name="Subramanian E."/>
            <person name="Araus A.J."/>
            <person name="Petzold A."/>
            <person name="Susuki M."/>
            <person name="Suzuki K.-i.T."/>
            <person name="Hayashi T."/>
            <person name="Toyoda A."/>
            <person name="Oliveira C."/>
            <person name="Osipova E."/>
            <person name="Leigh N.D."/>
            <person name="Simon A."/>
            <person name="Yun M.H."/>
        </authorList>
    </citation>
    <scope>NUCLEOTIDE SEQUENCE</scope>
    <source>
        <strain evidence="1">20211129_DDA</strain>
        <tissue evidence="1">Liver</tissue>
    </source>
</reference>
<dbReference type="EMBL" id="JANPWB010000006">
    <property type="protein sequence ID" value="KAJ1175351.1"/>
    <property type="molecule type" value="Genomic_DNA"/>
</dbReference>
<protein>
    <submittedName>
        <fullName evidence="1">Uncharacterized protein</fullName>
    </submittedName>
</protein>
<accession>A0AAV7TG45</accession>
<evidence type="ECO:0000313" key="1">
    <source>
        <dbReference type="EMBL" id="KAJ1175351.1"/>
    </source>
</evidence>
<evidence type="ECO:0000313" key="2">
    <source>
        <dbReference type="Proteomes" id="UP001066276"/>
    </source>
</evidence>
<proteinExistence type="predicted"/>
<dbReference type="AlphaFoldDB" id="A0AAV7TG45"/>
<keyword evidence="2" id="KW-1185">Reference proteome</keyword>
<sequence length="364" mass="35328">MIFSTEGVTSWKLPRLLELTTRFGRLTTGDGSHVCSGPTGSGCRGTAGGACGGASSGGACGNLCGIGVDGGLCGSGSFAGLCGIGAVGGLCGSGACGSLWGIGAGGGLCGIGAGGGLYGGGAGLSGGDAGGGLSDCGAGGGLRDFGAGGRLRDSVLVAVHVAVQVQVAVFSTVPVGVDVDRRSDTGPIVGATISSPDLPLIFWPFPTLDGGTAVLPLSPFVFPEPLVAGVFAFSLQDVGNFSTFAGGGMSLPSLCGTLAALMPGTLQKPAVAGTTVPGDVVAEVLGWDLESLALGDGRGGGVGKRSMLARKLFLHTMGWVDGVGLGVEEEVVFVGGVRLLNLGEGAWAGGCCEVDGCWVGVCLR</sequence>
<organism evidence="1 2">
    <name type="scientific">Pleurodeles waltl</name>
    <name type="common">Iberian ribbed newt</name>
    <dbReference type="NCBI Taxonomy" id="8319"/>
    <lineage>
        <taxon>Eukaryota</taxon>
        <taxon>Metazoa</taxon>
        <taxon>Chordata</taxon>
        <taxon>Craniata</taxon>
        <taxon>Vertebrata</taxon>
        <taxon>Euteleostomi</taxon>
        <taxon>Amphibia</taxon>
        <taxon>Batrachia</taxon>
        <taxon>Caudata</taxon>
        <taxon>Salamandroidea</taxon>
        <taxon>Salamandridae</taxon>
        <taxon>Pleurodelinae</taxon>
        <taxon>Pleurodeles</taxon>
    </lineage>
</organism>
<gene>
    <name evidence="1" type="ORF">NDU88_000639</name>
</gene>